<accession>A0A918GRZ2</accession>
<evidence type="ECO:0000313" key="3">
    <source>
        <dbReference type="EMBL" id="GGS53371.1"/>
    </source>
</evidence>
<proteinExistence type="predicted"/>
<gene>
    <name evidence="3" type="ORF">GCM10010171_55860</name>
</gene>
<evidence type="ECO:0008006" key="5">
    <source>
        <dbReference type="Google" id="ProtNLM"/>
    </source>
</evidence>
<dbReference type="Proteomes" id="UP000660680">
    <property type="component" value="Unassembled WGS sequence"/>
</dbReference>
<feature type="region of interest" description="Disordered" evidence="1">
    <location>
        <begin position="40"/>
        <end position="94"/>
    </location>
</feature>
<comment type="caution">
    <text evidence="3">The sequence shown here is derived from an EMBL/GenBank/DDBJ whole genome shotgun (WGS) entry which is preliminary data.</text>
</comment>
<reference evidence="3" key="1">
    <citation type="journal article" date="2014" name="Int. J. Syst. Evol. Microbiol.">
        <title>Complete genome sequence of Corynebacterium casei LMG S-19264T (=DSM 44701T), isolated from a smear-ripened cheese.</title>
        <authorList>
            <consortium name="US DOE Joint Genome Institute (JGI-PGF)"/>
            <person name="Walter F."/>
            <person name="Albersmeier A."/>
            <person name="Kalinowski J."/>
            <person name="Ruckert C."/>
        </authorList>
    </citation>
    <scope>NUCLEOTIDE SEQUENCE</scope>
    <source>
        <strain evidence="3">JCM 3276</strain>
    </source>
</reference>
<dbReference type="AlphaFoldDB" id="A0A918GRZ2"/>
<name>A0A918GRZ2_9PSEU</name>
<feature type="signal peptide" evidence="2">
    <location>
        <begin position="1"/>
        <end position="19"/>
    </location>
</feature>
<keyword evidence="4" id="KW-1185">Reference proteome</keyword>
<evidence type="ECO:0000313" key="4">
    <source>
        <dbReference type="Proteomes" id="UP000660680"/>
    </source>
</evidence>
<dbReference type="RefSeq" id="WP_189213576.1">
    <property type="nucleotide sequence ID" value="NZ_BMRB01000006.1"/>
</dbReference>
<protein>
    <recommendedName>
        <fullName evidence="5">Secreted protein</fullName>
    </recommendedName>
</protein>
<reference evidence="3" key="2">
    <citation type="submission" date="2020-09" db="EMBL/GenBank/DDBJ databases">
        <authorList>
            <person name="Sun Q."/>
            <person name="Ohkuma M."/>
        </authorList>
    </citation>
    <scope>NUCLEOTIDE SEQUENCE</scope>
    <source>
        <strain evidence="3">JCM 3276</strain>
    </source>
</reference>
<organism evidence="3 4">
    <name type="scientific">Actinokineospora fastidiosa</name>
    <dbReference type="NCBI Taxonomy" id="1816"/>
    <lineage>
        <taxon>Bacteria</taxon>
        <taxon>Bacillati</taxon>
        <taxon>Actinomycetota</taxon>
        <taxon>Actinomycetes</taxon>
        <taxon>Pseudonocardiales</taxon>
        <taxon>Pseudonocardiaceae</taxon>
        <taxon>Actinokineospora</taxon>
    </lineage>
</organism>
<evidence type="ECO:0000256" key="1">
    <source>
        <dbReference type="SAM" id="MobiDB-lite"/>
    </source>
</evidence>
<feature type="chain" id="PRO_5039195501" description="Secreted protein" evidence="2">
    <location>
        <begin position="20"/>
        <end position="94"/>
    </location>
</feature>
<dbReference type="EMBL" id="BMRB01000006">
    <property type="protein sequence ID" value="GGS53371.1"/>
    <property type="molecule type" value="Genomic_DNA"/>
</dbReference>
<evidence type="ECO:0000256" key="2">
    <source>
        <dbReference type="SAM" id="SignalP"/>
    </source>
</evidence>
<keyword evidence="2" id="KW-0732">Signal</keyword>
<sequence length="94" mass="9332">MLAAIVAAIVILLSGPAVNTPVAGADACAAHAVATPHVELESLQDAEKAVPPLGDSTGLPPQPHPGRETARQARSVAPLCPPVRGSPDGMSISA</sequence>